<dbReference type="Proteomes" id="UP001058569">
    <property type="component" value="Chromosome"/>
</dbReference>
<keyword evidence="1" id="KW-0812">Transmembrane</keyword>
<evidence type="ECO:0008006" key="6">
    <source>
        <dbReference type="Google" id="ProtNLM"/>
    </source>
</evidence>
<proteinExistence type="predicted"/>
<evidence type="ECO:0000256" key="1">
    <source>
        <dbReference type="SAM" id="Phobius"/>
    </source>
</evidence>
<sequence length="428" mass="50079">MSVSNKLVSKESFIRSKRPTISKLTTQLINNYFADRKKSRKINWAKSGFWSGVSIFVLGLLLLITIVFLFVFDYFRNMQLLGKIKRELFYGIMLGTSFSFIFLGLIVLIIGHRAKKYVLKDVITSLDKYKLIKKLFNFFTLGYKENIDEDGNNTDKNYELINFYKNTHNFSDLKSGFAPICKKYEQYEALTTNQYIKMHNIEYQGSIWHNINSLSRKIKKRVLKTNAQTYGNLIEQKLTKKRFGIAVKLKNLNPEVNVSLFDKDNIYTPNDYKSIDIPKSYEKLLIKSNNPFVLESWLNQKNNLEFLNEIYNELIISQISVPNTKANKKFLIDNLSFIVRNTEAFIWFDIPFELVDLIFIAKNINKEDIIETIVNKLMDDFYLIYLALQLLVPFGLEISVKEEVVNKPLESDLVFDDKESTNNQETKE</sequence>
<dbReference type="NCBIfam" id="NF045962">
    <property type="entry name" value="MAG2810_fam"/>
    <property type="match status" value="1"/>
</dbReference>
<keyword evidence="5" id="KW-1185">Reference proteome</keyword>
<reference evidence="2" key="2">
    <citation type="submission" date="2022-07" db="EMBL/GenBank/DDBJ databases">
        <title>Complete genome of Mycoplasma caviae type strain G122.</title>
        <authorList>
            <person name="Spergser J."/>
        </authorList>
    </citation>
    <scope>NUCLEOTIDE SEQUENCE</scope>
    <source>
        <strain evidence="2">G122</strain>
    </source>
</reference>
<evidence type="ECO:0000313" key="4">
    <source>
        <dbReference type="Proteomes" id="UP000280036"/>
    </source>
</evidence>
<dbReference type="RefSeq" id="WP_126118576.1">
    <property type="nucleotide sequence ID" value="NZ_CP101806.1"/>
</dbReference>
<feature type="transmembrane region" description="Helical" evidence="1">
    <location>
        <begin position="48"/>
        <end position="72"/>
    </location>
</feature>
<dbReference type="EMBL" id="CP101806">
    <property type="protein sequence ID" value="UUD35741.1"/>
    <property type="molecule type" value="Genomic_DNA"/>
</dbReference>
<dbReference type="EMBL" id="UZVY01000001">
    <property type="protein sequence ID" value="VDR42388.1"/>
    <property type="molecule type" value="Genomic_DNA"/>
</dbReference>
<dbReference type="AlphaFoldDB" id="A0A3P8KNC7"/>
<dbReference type="OrthoDB" id="394679at2"/>
<keyword evidence="1" id="KW-1133">Transmembrane helix</keyword>
<gene>
    <name evidence="3" type="ORF">NCTC10126_00911</name>
    <name evidence="2" type="ORF">NPA07_02595</name>
</gene>
<feature type="transmembrane region" description="Helical" evidence="1">
    <location>
        <begin position="88"/>
        <end position="110"/>
    </location>
</feature>
<reference evidence="3 4" key="1">
    <citation type="submission" date="2018-12" db="EMBL/GenBank/DDBJ databases">
        <authorList>
            <consortium name="Pathogen Informatics"/>
        </authorList>
    </citation>
    <scope>NUCLEOTIDE SEQUENCE [LARGE SCALE GENOMIC DNA]</scope>
    <source>
        <strain evidence="3 4">NCTC10126</strain>
    </source>
</reference>
<accession>A0A3P8KNC7</accession>
<name>A0A3P8KNC7_9BACT</name>
<organism evidence="3 4">
    <name type="scientific">Mycoplasmopsis caviae</name>
    <dbReference type="NCBI Taxonomy" id="55603"/>
    <lineage>
        <taxon>Bacteria</taxon>
        <taxon>Bacillati</taxon>
        <taxon>Mycoplasmatota</taxon>
        <taxon>Mycoplasmoidales</taxon>
        <taxon>Metamycoplasmataceae</taxon>
        <taxon>Mycoplasmopsis</taxon>
    </lineage>
</organism>
<evidence type="ECO:0000313" key="5">
    <source>
        <dbReference type="Proteomes" id="UP001058569"/>
    </source>
</evidence>
<protein>
    <recommendedName>
        <fullName evidence="6">DUF3137 domain-containing protein</fullName>
    </recommendedName>
</protein>
<evidence type="ECO:0000313" key="3">
    <source>
        <dbReference type="EMBL" id="VDR42388.1"/>
    </source>
</evidence>
<keyword evidence="1" id="KW-0472">Membrane</keyword>
<dbReference type="Proteomes" id="UP000280036">
    <property type="component" value="Unassembled WGS sequence"/>
</dbReference>
<evidence type="ECO:0000313" key="2">
    <source>
        <dbReference type="EMBL" id="UUD35741.1"/>
    </source>
</evidence>